<dbReference type="GO" id="GO:0005254">
    <property type="term" value="F:chloride channel activity"/>
    <property type="evidence" value="ECO:0000318"/>
    <property type="project" value="GO_Central"/>
</dbReference>
<dbReference type="EMBL" id="CT868529">
    <property type="protein sequence ID" value="CAK84974.1"/>
    <property type="molecule type" value="Genomic_DNA"/>
</dbReference>
<feature type="domain" description="Anoctamin transmembrane" evidence="7">
    <location>
        <begin position="690"/>
        <end position="1125"/>
    </location>
</feature>
<keyword evidence="4 6" id="KW-0472">Membrane</keyword>
<dbReference type="InterPro" id="IPR007632">
    <property type="entry name" value="Anoctamin"/>
</dbReference>
<sequence length="3013" mass="359142">MSYFSLSPSSEILSHQSKVQSINNFENFVRSKRERDKTIDNKQVKEFRVIAKFLQKYEIYVQMLLGRQLSHKDEMKLSQKWSDNVDSFNDQMLPDAILRFPNPDFKNCESYDTMTALESMLYIERVLKLDRNNIENKIFFKAVEGVLTNLEPNKISRVRFAFTQNSQLKATHQDLYLLDNIHQQISENNEPIYETMQKKQTDTQNHSLPKIDMLNKLISNFKELLNNKTDQQANIRQKLNELLDVDYNILKRISPRKMKNGGFLTFTNGTWSRNQSDAADFLTLMRNIIIVQLLLTGYNVYNSISEDGKYIFCKLYATEDNLKTMAEKQKMKKKLNFCFSDLFSLEPVDKSFRPLRLNNRLWKPDDYDDLTDMFLYLRPKIINLIEDINFKRVAREVNQSRISNQLFQYGKLDIQDDDELPTDLQWFAYYQYLVHLEKELRSIRVKNVINSDIAALINKQLTPYELYIIRNNKNDQVKKLTKQNIKDKQNWFHQQEVKKIQEKVFEVIQEYSRFFVQADKVTTKLLKLFKQERLAQKYFKIFEEALKVANSEGKVLFNFWDMIHFERLDSYVIFTKPTKTCSTTMKYQYKMCWCKYQINEEKKISLFSSSERLKLVEQSIDSLFQMNDLISKKVVISLFCVNDHYELFGHQTIHQQENLDEDFYRRKMYHLEYEWAFNIAKPWSTPINQICEYYGEKIGLYFYYTTYYTQMLLKIAFIALACNLIQWVIQDSESDLYYLLRIIFAFLQIQWTNLFVVLWQKKQLIFNIQFGQTAKEEIQKQRSNFIGSYKRSVENDYMNSIGINSFELFTRMLFATSTLIFIIGLYAAIMIGLYILTTTLKASFQNIQALQSGFFEILVTASINIVIIQFLDQVYDIIAIHLTDFENQKSVKDYEESFIVKKYILYFFSYVGPLIVIAFLNGPFDLYCKETNCSDHVQYHFATMIIWIFIFKTFKIIKLLYYVKKIPIFKYTFYENEINKYVEEQSNRQNYAKSQERYGTLEDYMEIFLQNTLLSIFGYTFPFSFFLLWVQNIAQMQADKAKFIYYLQRPWPQNNSSLGVWNSILELINYVCILTNTGQMIIDYSFKYGEELILIYLTFLISNFMMNFIINGILGQIPFELGLFLQRQKYLIKSTIEQFKKTQAKALMKSQENLKKFPLFKVFGSSNIEIKGQFETISSEDELFDHYDLNYMEKFCEVQKKDKLKQNKGVENYPQKTFKNIENNQLRSTKNIENHQRRTLIGSFQKLPLGSIQKLPIGSIQKLPLGSVQKIQESKQTLSIEDKFGKHKFLFKEEKENKKEQKQVVNRQISALFDQVMSHQTISKYFQRRKNNYVFEIKKWKRSDKKKLHSAQEFLYQKVLLNSHRLIWSDLKISCRFVYMRRKTLYLRNLDYRKFTIFKRNQQAIQELYKEKAKNKFRKDFKLLQNSKRNTNHINIKEDIEELSLLKIKQKNYINKHTWLNSRKVLLLKVKGIWFSQYRRLCQRVPSFKIALDFLSKAKLIEKIRGETDLKEKLAKSLGDPAKIQYIGLDTLITGYLSLQYNPKDRFEIPCTTRQFNIIDYYINKKKSDIFTFIVDSFRDTYIFDHQYQKLQQFSMQYFEEELFPIENFKLRRQLNSTTWISENQQGRKFLIQFLQIRHEQQFKYQRPNYESYGVCYLEGDLNIRLSNLVDQVDDFYIKGYCVIKYNVYSQITLKQVIKYRFIHGIQYKIEELYEFLHACLQIIKQQKCGDINLSSFVFHQRTYILFKSNHNDDDDLINLAQVIIEMILLKPVPDAISGYSKITISHPLKPILQSMIYEDVQIDDLLYRIPLTSSFVEIDVEDEIKIKERKKDEDIIDFLTLSIHQINLNFRMKQFKEALKEIQKAEIQLSNNKFTSATSIEQGFYRYFITNQYKILTSHSDISFTFNVLLIIYIKFGTLLQMKFNFIQELEMLYYALMRSVESLDDLVKQLTLNVKLEQLTNTEQKIMLRRKLTRSNSQIDLQSKDRLQLIKEIRKNPTHIKIITKVKKELQRYCLQFQALHSLYLYFNQDFVYSAQILEDIQTTQTMIIQAQTKIIQVVEEPDDLTPNQFNFNQQSPTLDAALKIAQEDNFEIQKEFDDSPNYCLQLLYYKYLQLIVWFDGGKETFHNNYSDFLKDQVSSPVYEYFSSQLKIIQRYEIPKDYIAFNKECEIGKYIVISMNKWIEQSYFIPSKLEYCNDFQLMWKQLTSYSVLEQSLENRQILIKLLNQKEQTLPYILLELRAIHQLLHLDNYVPLHISLNPKHINTKNLNSSFVKNSLIKRLQQLHNEVSIDSDSWFHSKGLLQFRLFYILSLFFSFSRKHFENMMAEDSNLLFLGEMAMKQASCQSESDAKRVQASQIRMMTFDVKELKSDPKPNQVNKILSSYFFIRDFISQNEDDDLKFLIDKYNDQLKPSLIVLAIIQYYIAIDRKDLADIIILQTFKLIEYNVSLFDYAHPTFKEDLLLLQIKVNEEKLVHMEPFDRLFKRKADFRSLTSDVLLNLQYVIYNQFFHLDIQFNIDMLEDQFKNFSQLPPQYDKLKSIYQLYLLYLQTTQGNINLEEIEKFIKIEFKQNTAYSAIIKNILVRYYINMQDFELALPLVQNILDYLYSLKILSNFVLKQINETSYVIENNVNFISSIVDVQLIEVHPEETDDQYFHIIDTQFIQENLIHYIDIITNLQDDTQKYPKIQEIFKLLFEISEPTTQNNLFKVLSQLFLCYSQPEYLPSIFNQVYKNQERQLYTYLNQRNGLKEKMSQLIIINELSEEDNAKMTAQINVLNYLITIYESVSKGITQTTILSWSIQAAEKAMIGYKIQGKNFQSSCHFIYPQLFLQLSDCFVRLGQISTALIHIDQSEEDLLDWFRQNKHPLKGFFFMKQALLRPLLTELFTKYTALLMELQQINRLQIYDIIRALFQFNKKILQLFENSYDYQSLEYGLLAYTKSLDSADKITVDIFEMYQGNEPISLMKQVMKISPYDMTGINILIDAQSIFQLFNQNNQFTKIVQKKIEEYI</sequence>
<name>A0DPK7_PARTE</name>
<reference evidence="8 9" key="1">
    <citation type="journal article" date="2006" name="Nature">
        <title>Global trends of whole-genome duplications revealed by the ciliate Paramecium tetraurelia.</title>
        <authorList>
            <consortium name="Genoscope"/>
            <person name="Aury J.-M."/>
            <person name="Jaillon O."/>
            <person name="Duret L."/>
            <person name="Noel B."/>
            <person name="Jubin C."/>
            <person name="Porcel B.M."/>
            <person name="Segurens B."/>
            <person name="Daubin V."/>
            <person name="Anthouard V."/>
            <person name="Aiach N."/>
            <person name="Arnaiz O."/>
            <person name="Billaut A."/>
            <person name="Beisson J."/>
            <person name="Blanc I."/>
            <person name="Bouhouche K."/>
            <person name="Camara F."/>
            <person name="Duharcourt S."/>
            <person name="Guigo R."/>
            <person name="Gogendeau D."/>
            <person name="Katinka M."/>
            <person name="Keller A.-M."/>
            <person name="Kissmehl R."/>
            <person name="Klotz C."/>
            <person name="Koll F."/>
            <person name="Le Moue A."/>
            <person name="Lepere C."/>
            <person name="Malinsky S."/>
            <person name="Nowacki M."/>
            <person name="Nowak J.K."/>
            <person name="Plattner H."/>
            <person name="Poulain J."/>
            <person name="Ruiz F."/>
            <person name="Serrano V."/>
            <person name="Zagulski M."/>
            <person name="Dessen P."/>
            <person name="Betermier M."/>
            <person name="Weissenbach J."/>
            <person name="Scarpelli C."/>
            <person name="Schachter V."/>
            <person name="Sperling L."/>
            <person name="Meyer E."/>
            <person name="Cohen J."/>
            <person name="Wincker P."/>
        </authorList>
    </citation>
    <scope>NUCLEOTIDE SEQUENCE [LARGE SCALE GENOMIC DNA]</scope>
    <source>
        <strain evidence="8 9">Stock d4-2</strain>
    </source>
</reference>
<dbReference type="HOGENOM" id="CLU_226249_0_0_1"/>
<evidence type="ECO:0000256" key="3">
    <source>
        <dbReference type="ARBA" id="ARBA00022989"/>
    </source>
</evidence>
<feature type="transmembrane region" description="Helical" evidence="6">
    <location>
        <begin position="711"/>
        <end position="730"/>
    </location>
</feature>
<protein>
    <recommendedName>
        <fullName evidence="7">Anoctamin transmembrane domain-containing protein</fullName>
    </recommendedName>
</protein>
<evidence type="ECO:0000256" key="1">
    <source>
        <dbReference type="ARBA" id="ARBA00004141"/>
    </source>
</evidence>
<proteinExistence type="predicted"/>
<dbReference type="InParanoid" id="A0DPK7"/>
<dbReference type="RefSeq" id="XP_001452371.1">
    <property type="nucleotide sequence ID" value="XM_001452334.2"/>
</dbReference>
<keyword evidence="2 6" id="KW-0812">Transmembrane</keyword>
<feature type="transmembrane region" description="Helical" evidence="6">
    <location>
        <begin position="903"/>
        <end position="924"/>
    </location>
</feature>
<keyword evidence="3 6" id="KW-1133">Transmembrane helix</keyword>
<dbReference type="InterPro" id="IPR049452">
    <property type="entry name" value="Anoctamin_TM"/>
</dbReference>
<evidence type="ECO:0000259" key="7">
    <source>
        <dbReference type="Pfam" id="PF04547"/>
    </source>
</evidence>
<dbReference type="GO" id="GO:0016020">
    <property type="term" value="C:membrane"/>
    <property type="evidence" value="ECO:0007669"/>
    <property type="project" value="UniProtKB-SubCell"/>
</dbReference>
<feature type="transmembrane region" description="Helical" evidence="6">
    <location>
        <begin position="1007"/>
        <end position="1030"/>
    </location>
</feature>
<organism evidence="8 9">
    <name type="scientific">Paramecium tetraurelia</name>
    <dbReference type="NCBI Taxonomy" id="5888"/>
    <lineage>
        <taxon>Eukaryota</taxon>
        <taxon>Sar</taxon>
        <taxon>Alveolata</taxon>
        <taxon>Ciliophora</taxon>
        <taxon>Intramacronucleata</taxon>
        <taxon>Oligohymenophorea</taxon>
        <taxon>Peniculida</taxon>
        <taxon>Parameciidae</taxon>
        <taxon>Paramecium</taxon>
    </lineage>
</organism>
<evidence type="ECO:0000256" key="4">
    <source>
        <dbReference type="ARBA" id="ARBA00023136"/>
    </source>
</evidence>
<dbReference type="Pfam" id="PF04547">
    <property type="entry name" value="Anoctamin"/>
    <property type="match status" value="1"/>
</dbReference>
<keyword evidence="5" id="KW-0175">Coiled coil</keyword>
<evidence type="ECO:0000313" key="8">
    <source>
        <dbReference type="EMBL" id="CAK84974.1"/>
    </source>
</evidence>
<feature type="transmembrane region" description="Helical" evidence="6">
    <location>
        <begin position="944"/>
        <end position="963"/>
    </location>
</feature>
<feature type="transmembrane region" description="Helical" evidence="6">
    <location>
        <begin position="1093"/>
        <end position="1114"/>
    </location>
</feature>
<dbReference type="OMA" id="ENDYMNS"/>
<dbReference type="KEGG" id="ptm:GSPATT00019156001"/>
<gene>
    <name evidence="8" type="ORF">GSPATT00019156001</name>
</gene>
<feature type="coiled-coil region" evidence="5">
    <location>
        <begin position="214"/>
        <end position="241"/>
    </location>
</feature>
<feature type="transmembrane region" description="Helical" evidence="6">
    <location>
        <begin position="857"/>
        <end position="882"/>
    </location>
</feature>
<evidence type="ECO:0000256" key="5">
    <source>
        <dbReference type="SAM" id="Coils"/>
    </source>
</evidence>
<evidence type="ECO:0000256" key="6">
    <source>
        <dbReference type="SAM" id="Phobius"/>
    </source>
</evidence>
<dbReference type="Proteomes" id="UP000000600">
    <property type="component" value="Unassembled WGS sequence"/>
</dbReference>
<dbReference type="PANTHER" id="PTHR12308:SF73">
    <property type="entry name" value="ANOCTAMIN"/>
    <property type="match status" value="1"/>
</dbReference>
<dbReference type="eggNOG" id="KOG2514">
    <property type="taxonomic scope" value="Eukaryota"/>
</dbReference>
<feature type="transmembrane region" description="Helical" evidence="6">
    <location>
        <begin position="736"/>
        <end position="759"/>
    </location>
</feature>
<dbReference type="OrthoDB" id="296386at2759"/>
<dbReference type="PANTHER" id="PTHR12308">
    <property type="entry name" value="ANOCTAMIN"/>
    <property type="match status" value="1"/>
</dbReference>
<evidence type="ECO:0000313" key="9">
    <source>
        <dbReference type="Proteomes" id="UP000000600"/>
    </source>
</evidence>
<keyword evidence="9" id="KW-1185">Reference proteome</keyword>
<feature type="transmembrane region" description="Helical" evidence="6">
    <location>
        <begin position="813"/>
        <end position="837"/>
    </location>
</feature>
<evidence type="ECO:0000256" key="2">
    <source>
        <dbReference type="ARBA" id="ARBA00022692"/>
    </source>
</evidence>
<accession>A0DPK7</accession>
<dbReference type="GeneID" id="5038156"/>
<comment type="subcellular location">
    <subcellularLocation>
        <location evidence="1">Membrane</location>
        <topology evidence="1">Multi-pass membrane protein</topology>
    </subcellularLocation>
</comment>
<dbReference type="GO" id="GO:1902476">
    <property type="term" value="P:chloride transmembrane transport"/>
    <property type="evidence" value="ECO:0000318"/>
    <property type="project" value="GO_Central"/>
</dbReference>